<evidence type="ECO:0000256" key="2">
    <source>
        <dbReference type="ARBA" id="ARBA00022448"/>
    </source>
</evidence>
<dbReference type="RefSeq" id="WP_006342473.1">
    <property type="nucleotide sequence ID" value="NZ_BAWW01000055.1"/>
</dbReference>
<comment type="subcellular location">
    <subcellularLocation>
        <location evidence="15">Cell membrane</location>
        <topology evidence="15">Single-pass membrane protein</topology>
    </subcellularLocation>
    <subcellularLocation>
        <location evidence="14">Endomembrane system</location>
        <topology evidence="14">Single-pass membrane protein</topology>
    </subcellularLocation>
</comment>
<keyword evidence="8 15" id="KW-0406">Ion transport</keyword>
<dbReference type="GO" id="GO:0045259">
    <property type="term" value="C:proton-transporting ATP synthase complex"/>
    <property type="evidence" value="ECO:0007669"/>
    <property type="project" value="UniProtKB-KW"/>
</dbReference>
<evidence type="ECO:0000313" key="18">
    <source>
        <dbReference type="EMBL" id="KIA76990.1"/>
    </source>
</evidence>
<comment type="similarity">
    <text evidence="1 15 16">Belongs to the ATPase B chain family.</text>
</comment>
<dbReference type="CDD" id="cd06503">
    <property type="entry name" value="ATP-synt_Fo_b"/>
    <property type="match status" value="1"/>
</dbReference>
<comment type="subunit">
    <text evidence="15">F-type ATPases have 2 components, F(1) - the catalytic core - and F(0) - the membrane proton channel. F(1) has five subunits: alpha(3), beta(3), gamma(1), delta(1), epsilon(1). F(0) has three main subunits: a(1), b(2) and c(10-14). The alpha and beta chains form an alternating ring which encloses part of the gamma chain. F(1) is attached to F(0) by a central stalk formed by the gamma and epsilon chains, while a peripheral stalk is formed by the delta and b chains.</text>
</comment>
<dbReference type="Proteomes" id="UP000031307">
    <property type="component" value="Unassembled WGS sequence"/>
</dbReference>
<dbReference type="InterPro" id="IPR050059">
    <property type="entry name" value="ATP_synthase_B_chain"/>
</dbReference>
<evidence type="ECO:0000256" key="6">
    <source>
        <dbReference type="ARBA" id="ARBA00022781"/>
    </source>
</evidence>
<comment type="subunit">
    <text evidence="13">F-type ATPases have 2 components, F(1) - the catalytic core - and F(0) - the membrane proton channel. F(1) has five subunits: alpha(3), beta(3), gamma(1), delta(1), epsilon(1). F(0) has four main subunits: a(1), b(2) and c(10-14). The alpha and beta chains form an alternating ring which encloses part of the gamma chain. F(1) is attached to F(0) by a central stalk formed by the gamma and epsilon chains, while a peripheral stalk is formed by the delta and b chains.</text>
</comment>
<dbReference type="InterPro" id="IPR002146">
    <property type="entry name" value="ATP_synth_b/b'su_bac/chlpt"/>
</dbReference>
<dbReference type="GO" id="GO:0046961">
    <property type="term" value="F:proton-transporting ATPase activity, rotational mechanism"/>
    <property type="evidence" value="ECO:0007669"/>
    <property type="project" value="TreeGrafter"/>
</dbReference>
<dbReference type="EMBL" id="JSAM01000096">
    <property type="protein sequence ID" value="KIA76990.1"/>
    <property type="molecule type" value="Genomic_DNA"/>
</dbReference>
<evidence type="ECO:0000256" key="16">
    <source>
        <dbReference type="RuleBase" id="RU003848"/>
    </source>
</evidence>
<reference evidence="18 19" key="1">
    <citation type="journal article" date="2014" name="Mol. Biol. Evol.">
        <title>Massive expansion of Ubiquitination-related gene families within the Chlamydiae.</title>
        <authorList>
            <person name="Domman D."/>
            <person name="Collingro A."/>
            <person name="Lagkouvardos I."/>
            <person name="Gehre L."/>
            <person name="Weinmaier T."/>
            <person name="Rattei T."/>
            <person name="Subtil A."/>
            <person name="Horn M."/>
        </authorList>
    </citation>
    <scope>NUCLEOTIDE SEQUENCE [LARGE SCALE GENOMIC DNA]</scope>
    <source>
        <strain evidence="18 19">OEW1</strain>
    </source>
</reference>
<sequence>MHLELEQIISQIVAFLIMVWILKRYAWQPLLKIIEERRAKIQNEFSKIEEQKKEISQLMEDYQEKLKDIDVEARQRLEATAERGFKIAQQIREDAYRQANYIMNKAHEDALKETERAKLQLKEQIVELVVNATQKVIQEKLDLQKDKQMIETFIEKMDAAK</sequence>
<comment type="function">
    <text evidence="11 15">F(1)F(0) ATP synthase produces ATP from ADP in the presence of a proton or sodium gradient. F-type ATPases consist of two structural domains, F(1) containing the extramembraneous catalytic core and F(0) containing the membrane proton channel, linked together by a central stalk and a peripheral stalk. During catalysis, ATP synthesis in the catalytic domain of F(1) is coupled via a rotary mechanism of the central stalk subunits to proton translocation.</text>
</comment>
<dbReference type="Pfam" id="PF00430">
    <property type="entry name" value="ATP-synt_B"/>
    <property type="match status" value="1"/>
</dbReference>
<evidence type="ECO:0000256" key="17">
    <source>
        <dbReference type="SAM" id="Coils"/>
    </source>
</evidence>
<evidence type="ECO:0000256" key="13">
    <source>
        <dbReference type="ARBA" id="ARBA00026054"/>
    </source>
</evidence>
<comment type="function">
    <text evidence="12">Component of the F(0) channel, it forms part of the peripheral stalk, linking F(1) to F(0). The b'-subunit is a diverged and duplicated form of b found in plants and photosynthetic bacteria.</text>
</comment>
<evidence type="ECO:0000313" key="19">
    <source>
        <dbReference type="Proteomes" id="UP000031307"/>
    </source>
</evidence>
<dbReference type="AlphaFoldDB" id="A0A0C1C7B0"/>
<feature type="coiled-coil region" evidence="17">
    <location>
        <begin position="31"/>
        <end position="72"/>
    </location>
</feature>
<evidence type="ECO:0000256" key="3">
    <source>
        <dbReference type="ARBA" id="ARBA00022475"/>
    </source>
</evidence>
<keyword evidence="9 15" id="KW-0472">Membrane</keyword>
<gene>
    <name evidence="15 18" type="primary">atpF</name>
    <name evidence="18" type="ORF">DB43_HA00090</name>
</gene>
<keyword evidence="4 15" id="KW-0138">CF(0)</keyword>
<dbReference type="GO" id="GO:0005886">
    <property type="term" value="C:plasma membrane"/>
    <property type="evidence" value="ECO:0007669"/>
    <property type="project" value="UniProtKB-SubCell"/>
</dbReference>
<evidence type="ECO:0000256" key="12">
    <source>
        <dbReference type="ARBA" id="ARBA00025614"/>
    </source>
</evidence>
<dbReference type="HAMAP" id="MF_01398">
    <property type="entry name" value="ATP_synth_b_bprime"/>
    <property type="match status" value="1"/>
</dbReference>
<protein>
    <recommendedName>
        <fullName evidence="15">ATP synthase subunit b</fullName>
    </recommendedName>
    <alternativeName>
        <fullName evidence="15">ATP synthase F(0) sector subunit b</fullName>
    </alternativeName>
    <alternativeName>
        <fullName evidence="15">ATPase subunit I</fullName>
    </alternativeName>
    <alternativeName>
        <fullName evidence="15">F-type ATPase subunit b</fullName>
        <shortName evidence="15">F-ATPase subunit b</shortName>
    </alternativeName>
</protein>
<keyword evidence="10 15" id="KW-0066">ATP synthesis</keyword>
<evidence type="ECO:0000256" key="15">
    <source>
        <dbReference type="HAMAP-Rule" id="MF_01398"/>
    </source>
</evidence>
<keyword evidence="5 15" id="KW-0812">Transmembrane</keyword>
<keyword evidence="3 15" id="KW-1003">Cell membrane</keyword>
<evidence type="ECO:0000256" key="8">
    <source>
        <dbReference type="ARBA" id="ARBA00023065"/>
    </source>
</evidence>
<evidence type="ECO:0000256" key="10">
    <source>
        <dbReference type="ARBA" id="ARBA00023310"/>
    </source>
</evidence>
<dbReference type="PANTHER" id="PTHR33445">
    <property type="entry name" value="ATP SYNTHASE SUBUNIT B', CHLOROPLASTIC"/>
    <property type="match status" value="1"/>
</dbReference>
<dbReference type="InterPro" id="IPR005864">
    <property type="entry name" value="ATP_synth_F0_bsu_bac"/>
</dbReference>
<dbReference type="PANTHER" id="PTHR33445:SF1">
    <property type="entry name" value="ATP SYNTHASE SUBUNIT B"/>
    <property type="match status" value="1"/>
</dbReference>
<proteinExistence type="inferred from homology"/>
<evidence type="ECO:0000256" key="7">
    <source>
        <dbReference type="ARBA" id="ARBA00022989"/>
    </source>
</evidence>
<organism evidence="18 19">
    <name type="scientific">Parachlamydia acanthamoebae</name>
    <dbReference type="NCBI Taxonomy" id="83552"/>
    <lineage>
        <taxon>Bacteria</taxon>
        <taxon>Pseudomonadati</taxon>
        <taxon>Chlamydiota</taxon>
        <taxon>Chlamydiia</taxon>
        <taxon>Parachlamydiales</taxon>
        <taxon>Parachlamydiaceae</taxon>
        <taxon>Parachlamydia</taxon>
    </lineage>
</organism>
<keyword evidence="17" id="KW-0175">Coiled coil</keyword>
<keyword evidence="7 15" id="KW-1133">Transmembrane helix</keyword>
<dbReference type="GO" id="GO:0012505">
    <property type="term" value="C:endomembrane system"/>
    <property type="evidence" value="ECO:0007669"/>
    <property type="project" value="UniProtKB-SubCell"/>
</dbReference>
<evidence type="ECO:0000256" key="4">
    <source>
        <dbReference type="ARBA" id="ARBA00022547"/>
    </source>
</evidence>
<feature type="coiled-coil region" evidence="17">
    <location>
        <begin position="104"/>
        <end position="131"/>
    </location>
</feature>
<dbReference type="PATRIC" id="fig|83552.4.peg.1861"/>
<evidence type="ECO:0000256" key="1">
    <source>
        <dbReference type="ARBA" id="ARBA00005513"/>
    </source>
</evidence>
<dbReference type="NCBIfam" id="TIGR01144">
    <property type="entry name" value="ATP_synt_b"/>
    <property type="match status" value="1"/>
</dbReference>
<accession>A0A0C1C7B0</accession>
<keyword evidence="6 15" id="KW-0375">Hydrogen ion transport</keyword>
<dbReference type="GO" id="GO:0046933">
    <property type="term" value="F:proton-transporting ATP synthase activity, rotational mechanism"/>
    <property type="evidence" value="ECO:0007669"/>
    <property type="project" value="UniProtKB-UniRule"/>
</dbReference>
<evidence type="ECO:0000256" key="5">
    <source>
        <dbReference type="ARBA" id="ARBA00022692"/>
    </source>
</evidence>
<name>A0A0C1C7B0_9BACT</name>
<evidence type="ECO:0000256" key="11">
    <source>
        <dbReference type="ARBA" id="ARBA00025198"/>
    </source>
</evidence>
<dbReference type="OMA" id="ILAWFTM"/>
<comment type="caution">
    <text evidence="18">The sequence shown here is derived from an EMBL/GenBank/DDBJ whole genome shotgun (WGS) entry which is preliminary data.</text>
</comment>
<keyword evidence="2 15" id="KW-0813">Transport</keyword>
<evidence type="ECO:0000256" key="9">
    <source>
        <dbReference type="ARBA" id="ARBA00023136"/>
    </source>
</evidence>
<evidence type="ECO:0000256" key="14">
    <source>
        <dbReference type="ARBA" id="ARBA00037847"/>
    </source>
</evidence>